<feature type="compositionally biased region" description="Low complexity" evidence="1">
    <location>
        <begin position="184"/>
        <end position="201"/>
    </location>
</feature>
<name>A0ABN2NHE4_9PSEU</name>
<gene>
    <name evidence="2" type="ORF">GCM10009836_57500</name>
</gene>
<comment type="caution">
    <text evidence="2">The sequence shown here is derived from an EMBL/GenBank/DDBJ whole genome shotgun (WGS) entry which is preliminary data.</text>
</comment>
<feature type="region of interest" description="Disordered" evidence="1">
    <location>
        <begin position="147"/>
        <end position="314"/>
    </location>
</feature>
<dbReference type="EMBL" id="BAAAQK010000024">
    <property type="protein sequence ID" value="GAA1869428.1"/>
    <property type="molecule type" value="Genomic_DNA"/>
</dbReference>
<feature type="compositionally biased region" description="Low complexity" evidence="1">
    <location>
        <begin position="366"/>
        <end position="381"/>
    </location>
</feature>
<accession>A0ABN2NHE4</accession>
<dbReference type="RefSeq" id="WP_344423951.1">
    <property type="nucleotide sequence ID" value="NZ_BAAAQK010000024.1"/>
</dbReference>
<feature type="compositionally biased region" description="Low complexity" evidence="1">
    <location>
        <begin position="154"/>
        <end position="164"/>
    </location>
</feature>
<evidence type="ECO:0000313" key="2">
    <source>
        <dbReference type="EMBL" id="GAA1869428.1"/>
    </source>
</evidence>
<reference evidence="2 3" key="1">
    <citation type="journal article" date="2019" name="Int. J. Syst. Evol. Microbiol.">
        <title>The Global Catalogue of Microorganisms (GCM) 10K type strain sequencing project: providing services to taxonomists for standard genome sequencing and annotation.</title>
        <authorList>
            <consortium name="The Broad Institute Genomics Platform"/>
            <consortium name="The Broad Institute Genome Sequencing Center for Infectious Disease"/>
            <person name="Wu L."/>
            <person name="Ma J."/>
        </authorList>
    </citation>
    <scope>NUCLEOTIDE SEQUENCE [LARGE SCALE GENOMIC DNA]</scope>
    <source>
        <strain evidence="2 3">JCM 16009</strain>
    </source>
</reference>
<evidence type="ECO:0000313" key="3">
    <source>
        <dbReference type="Proteomes" id="UP001500449"/>
    </source>
</evidence>
<protein>
    <submittedName>
        <fullName evidence="2">Uncharacterized protein</fullName>
    </submittedName>
</protein>
<keyword evidence="3" id="KW-1185">Reference proteome</keyword>
<feature type="compositionally biased region" description="Basic and acidic residues" evidence="1">
    <location>
        <begin position="237"/>
        <end position="251"/>
    </location>
</feature>
<proteinExistence type="predicted"/>
<feature type="region of interest" description="Disordered" evidence="1">
    <location>
        <begin position="339"/>
        <end position="381"/>
    </location>
</feature>
<dbReference type="Proteomes" id="UP001500449">
    <property type="component" value="Unassembled WGS sequence"/>
</dbReference>
<feature type="compositionally biased region" description="Basic and acidic residues" evidence="1">
    <location>
        <begin position="202"/>
        <end position="213"/>
    </location>
</feature>
<sequence length="403" mass="40742">MTGPGGFRPPVVAGVSGGVGTSTVALALHGRDAGAGATGDADVIVCRSSVESLERAARIADLLDPALPAPILAVTIDGAERRRPERLQELDPGWSGVVLLPHVARWRSVFDPYREAAGLLGTPPDQLPRVLRPYLLAVTRLARTVAGTGRLTGPAPAAPRSAPAHPERRSPGPRPARRLPSTEPAAPAMAAIAQAAAAPEAVGRDGDPTRRPDPAGSAAQNPGPRKTAAAGPVTAEPRSDTARSGRTDPRPELIAAAAHDPAQDEASHGRPTGTAAGGTGSGVEHAADLTVAGTTGDHARPPASLVGGVSPAEPEVDPRLAIWDTAARTTSVDARALASTVEEIGSAPRRRGPAPSERAKPETAESEPAGAGPGPSLSPELRPVRGIRILAVSSAGLPGAGWS</sequence>
<evidence type="ECO:0000256" key="1">
    <source>
        <dbReference type="SAM" id="MobiDB-lite"/>
    </source>
</evidence>
<organism evidence="2 3">
    <name type="scientific">Pseudonocardia ailaonensis</name>
    <dbReference type="NCBI Taxonomy" id="367279"/>
    <lineage>
        <taxon>Bacteria</taxon>
        <taxon>Bacillati</taxon>
        <taxon>Actinomycetota</taxon>
        <taxon>Actinomycetes</taxon>
        <taxon>Pseudonocardiales</taxon>
        <taxon>Pseudonocardiaceae</taxon>
        <taxon>Pseudonocardia</taxon>
    </lineage>
</organism>